<dbReference type="EMBL" id="LAZR01011041">
    <property type="protein sequence ID" value="KKM63757.1"/>
    <property type="molecule type" value="Genomic_DNA"/>
</dbReference>
<dbReference type="AlphaFoldDB" id="A0A0F9M3B6"/>
<accession>A0A0F9M3B6</accession>
<organism evidence="1">
    <name type="scientific">marine sediment metagenome</name>
    <dbReference type="NCBI Taxonomy" id="412755"/>
    <lineage>
        <taxon>unclassified sequences</taxon>
        <taxon>metagenomes</taxon>
        <taxon>ecological metagenomes</taxon>
    </lineage>
</organism>
<protein>
    <recommendedName>
        <fullName evidence="2">Zinc-ribbon domain-containing protein</fullName>
    </recommendedName>
</protein>
<comment type="caution">
    <text evidence="1">The sequence shown here is derived from an EMBL/GenBank/DDBJ whole genome shotgun (WGS) entry which is preliminary data.</text>
</comment>
<evidence type="ECO:0000313" key="1">
    <source>
        <dbReference type="EMBL" id="KKM63757.1"/>
    </source>
</evidence>
<reference evidence="1" key="1">
    <citation type="journal article" date="2015" name="Nature">
        <title>Complex archaea that bridge the gap between prokaryotes and eukaryotes.</title>
        <authorList>
            <person name="Spang A."/>
            <person name="Saw J.H."/>
            <person name="Jorgensen S.L."/>
            <person name="Zaremba-Niedzwiedzka K."/>
            <person name="Martijn J."/>
            <person name="Lind A.E."/>
            <person name="van Eijk R."/>
            <person name="Schleper C."/>
            <person name="Guy L."/>
            <person name="Ettema T.J."/>
        </authorList>
    </citation>
    <scope>NUCLEOTIDE SEQUENCE</scope>
</reference>
<proteinExistence type="predicted"/>
<evidence type="ECO:0008006" key="2">
    <source>
        <dbReference type="Google" id="ProtNLM"/>
    </source>
</evidence>
<gene>
    <name evidence="1" type="ORF">LCGC14_1508280</name>
</gene>
<sequence length="213" mass="25411">MINEIDLDILIKSEEENPGFLITKYKRFREIQEKLKNYSTKYSNFPDLEDISNFDLSTNFKEFIISFNKRTITYPSKEIRDIISGMLSEIQEILYFSKQIIIIPYSIQKKIKQSILKLGVRFNRLKTEEITEKCEELEDCIVIMALDMIENNEIHAEYFKSTKTLVFDQRTNIDEIDSLMKKFDEWELQYCKNCGNRILDKKQNICEYCGKEL</sequence>
<name>A0A0F9M3B6_9ZZZZ</name>